<evidence type="ECO:0000313" key="4">
    <source>
        <dbReference type="Proteomes" id="UP000535543"/>
    </source>
</evidence>
<dbReference type="Proteomes" id="UP000535543">
    <property type="component" value="Unassembled WGS sequence"/>
</dbReference>
<sequence>MTEYRQVGVVRHVPTIASQPPIGVLVSDDGKRILLDRTYVIGRSPRRDPACQRGEASPIEIDDGGYVSRVHAYVWIDGEFVILQDNHSTNGTFIAPTGAPEWNRLGPAPTPLPPGWNIRVGKTIYRFEYSGH</sequence>
<proteinExistence type="predicted"/>
<dbReference type="PROSITE" id="PS50006">
    <property type="entry name" value="FHA_DOMAIN"/>
    <property type="match status" value="1"/>
</dbReference>
<dbReference type="InterPro" id="IPR000253">
    <property type="entry name" value="FHA_dom"/>
</dbReference>
<reference evidence="3 4" key="1">
    <citation type="submission" date="2019-05" db="EMBL/GenBank/DDBJ databases">
        <authorList>
            <person name="Lee S.D."/>
        </authorList>
    </citation>
    <scope>NUCLEOTIDE SEQUENCE [LARGE SCALE GENOMIC DNA]</scope>
    <source>
        <strain evidence="3 4">YC2-7</strain>
    </source>
</reference>
<evidence type="ECO:0000256" key="1">
    <source>
        <dbReference type="ARBA" id="ARBA00022553"/>
    </source>
</evidence>
<protein>
    <submittedName>
        <fullName evidence="3">FHA domain-containing protein</fullName>
    </submittedName>
</protein>
<keyword evidence="4" id="KW-1185">Reference proteome</keyword>
<dbReference type="Pfam" id="PF00498">
    <property type="entry name" value="FHA"/>
    <property type="match status" value="1"/>
</dbReference>
<dbReference type="EMBL" id="VCQU01000012">
    <property type="protein sequence ID" value="NMN98701.1"/>
    <property type="molecule type" value="Genomic_DNA"/>
</dbReference>
<comment type="caution">
    <text evidence="3">The sequence shown here is derived from an EMBL/GenBank/DDBJ whole genome shotgun (WGS) entry which is preliminary data.</text>
</comment>
<organism evidence="3 4">
    <name type="scientific">Antrihabitans stalactiti</name>
    <dbReference type="NCBI Taxonomy" id="2584121"/>
    <lineage>
        <taxon>Bacteria</taxon>
        <taxon>Bacillati</taxon>
        <taxon>Actinomycetota</taxon>
        <taxon>Actinomycetes</taxon>
        <taxon>Mycobacteriales</taxon>
        <taxon>Nocardiaceae</taxon>
        <taxon>Antrihabitans</taxon>
    </lineage>
</organism>
<dbReference type="InterPro" id="IPR008984">
    <property type="entry name" value="SMAD_FHA_dom_sf"/>
</dbReference>
<dbReference type="Gene3D" id="2.60.200.20">
    <property type="match status" value="1"/>
</dbReference>
<dbReference type="AlphaFoldDB" id="A0A848KKN9"/>
<dbReference type="SUPFAM" id="SSF49879">
    <property type="entry name" value="SMAD/FHA domain"/>
    <property type="match status" value="1"/>
</dbReference>
<dbReference type="RefSeq" id="WP_169593295.1">
    <property type="nucleotide sequence ID" value="NZ_VCQU01000012.1"/>
</dbReference>
<evidence type="ECO:0000313" key="3">
    <source>
        <dbReference type="EMBL" id="NMN98701.1"/>
    </source>
</evidence>
<dbReference type="CDD" id="cd00060">
    <property type="entry name" value="FHA"/>
    <property type="match status" value="1"/>
</dbReference>
<name>A0A848KKN9_9NOCA</name>
<keyword evidence="1" id="KW-0597">Phosphoprotein</keyword>
<evidence type="ECO:0000259" key="2">
    <source>
        <dbReference type="PROSITE" id="PS50006"/>
    </source>
</evidence>
<feature type="domain" description="FHA" evidence="2">
    <location>
        <begin position="39"/>
        <end position="94"/>
    </location>
</feature>
<gene>
    <name evidence="3" type="ORF">FGL95_27080</name>
</gene>
<accession>A0A848KKN9</accession>
<reference evidence="3 4" key="2">
    <citation type="submission" date="2020-06" db="EMBL/GenBank/DDBJ databases">
        <title>Antribacter stalactiti gen. nov., sp. nov., a new member of the family Nacardiaceae isolated from a cave.</title>
        <authorList>
            <person name="Kim I.S."/>
        </authorList>
    </citation>
    <scope>NUCLEOTIDE SEQUENCE [LARGE SCALE GENOMIC DNA]</scope>
    <source>
        <strain evidence="3 4">YC2-7</strain>
    </source>
</reference>